<dbReference type="SUPFAM" id="SSF52283">
    <property type="entry name" value="Formate/glycerate dehydrogenase catalytic domain-like"/>
    <property type="match status" value="1"/>
</dbReference>
<evidence type="ECO:0008006" key="10">
    <source>
        <dbReference type="Google" id="ProtNLM"/>
    </source>
</evidence>
<dbReference type="SUPFAM" id="SSF52540">
    <property type="entry name" value="P-loop containing nucleoside triphosphate hydrolases"/>
    <property type="match status" value="1"/>
</dbReference>
<gene>
    <name evidence="6" type="ORF">FOZ62_002707</name>
    <name evidence="7" type="ORF">FOZ63_003029</name>
</gene>
<dbReference type="Pfam" id="PF10609">
    <property type="entry name" value="ParA"/>
    <property type="match status" value="1"/>
</dbReference>
<accession>A0A7J6T4T3</accession>
<dbReference type="Proteomes" id="UP000574390">
    <property type="component" value="Unassembled WGS sequence"/>
</dbReference>
<evidence type="ECO:0000256" key="1">
    <source>
        <dbReference type="ARBA" id="ARBA00022741"/>
    </source>
</evidence>
<dbReference type="InterPro" id="IPR036291">
    <property type="entry name" value="NAD(P)-bd_dom_sf"/>
</dbReference>
<comment type="caution">
    <text evidence="6">The sequence shown here is derived from an EMBL/GenBank/DDBJ whole genome shotgun (WGS) entry which is preliminary data.</text>
</comment>
<evidence type="ECO:0000259" key="5">
    <source>
        <dbReference type="Pfam" id="PF02826"/>
    </source>
</evidence>
<dbReference type="PANTHER" id="PTHR42938:SF47">
    <property type="entry name" value="HYDROXYPYRUVATE REDUCTASE"/>
    <property type="match status" value="1"/>
</dbReference>
<sequence>DVCDEEFFSHAKKLKVLVRAGAGVDAIDLPAATNHGVCVQNTPGQNSNAVAELAFGMLLAHKRNHFDGNSGTEIRGSSLGLYGCGNVSRFMILAAQGFGMDIYAYDPYLTPDQIADLGAEPLYDVPSIFKCDVVSLHVPATRETKRSIDEKLLRSMPKGGILVNTARKDIIQEADLFQALAERPDLSYLADDKPDNTEQIKEALGASRVKKQFLVTPKKMGAQTAQANSNSGIAAAKQIVEFFRGGLVKHQVNINGSVDIMFSAFSGESEELPNDNYDRPLSVRPDARPPYVIVVHSCKGGVGKSTVAFNLSLALADSGLDV</sequence>
<dbReference type="Gene3D" id="3.40.50.720">
    <property type="entry name" value="NAD(P)-binding Rossmann-like Domain"/>
    <property type="match status" value="2"/>
</dbReference>
<dbReference type="Pfam" id="PF02826">
    <property type="entry name" value="2-Hacid_dh_C"/>
    <property type="match status" value="1"/>
</dbReference>
<evidence type="ECO:0000256" key="2">
    <source>
        <dbReference type="ARBA" id="ARBA00022840"/>
    </source>
</evidence>
<keyword evidence="1" id="KW-0547">Nucleotide-binding</keyword>
<proteinExistence type="inferred from homology"/>
<feature type="domain" description="D-isomer specific 2-hydroxyacid dehydrogenase catalytic" evidence="4">
    <location>
        <begin position="4"/>
        <end position="253"/>
    </location>
</feature>
<evidence type="ECO:0000313" key="7">
    <source>
        <dbReference type="EMBL" id="KAF4759070.1"/>
    </source>
</evidence>
<feature type="non-terminal residue" evidence="6">
    <location>
        <position position="322"/>
    </location>
</feature>
<dbReference type="AlphaFoldDB" id="A0A7J6T4T3"/>
<dbReference type="GO" id="GO:0016616">
    <property type="term" value="F:oxidoreductase activity, acting on the CH-OH group of donors, NAD or NADP as acceptor"/>
    <property type="evidence" value="ECO:0007669"/>
    <property type="project" value="InterPro"/>
</dbReference>
<dbReference type="InterPro" id="IPR006139">
    <property type="entry name" value="D-isomer_2_OHA_DH_cat_dom"/>
</dbReference>
<keyword evidence="8" id="KW-1185">Reference proteome</keyword>
<dbReference type="GO" id="GO:0051287">
    <property type="term" value="F:NAD binding"/>
    <property type="evidence" value="ECO:0007669"/>
    <property type="project" value="InterPro"/>
</dbReference>
<keyword evidence="3" id="KW-0560">Oxidoreductase</keyword>
<feature type="domain" description="D-isomer specific 2-hydroxyacid dehydrogenase NAD-binding" evidence="5">
    <location>
        <begin position="67"/>
        <end position="187"/>
    </location>
</feature>
<evidence type="ECO:0000313" key="8">
    <source>
        <dbReference type="Proteomes" id="UP000553632"/>
    </source>
</evidence>
<comment type="similarity">
    <text evidence="3">Belongs to the D-isomer specific 2-hydroxyacid dehydrogenase family.</text>
</comment>
<dbReference type="EMBL" id="JABANM010010104">
    <property type="protein sequence ID" value="KAF4739897.1"/>
    <property type="molecule type" value="Genomic_DNA"/>
</dbReference>
<dbReference type="Proteomes" id="UP000553632">
    <property type="component" value="Unassembled WGS sequence"/>
</dbReference>
<dbReference type="Gene3D" id="3.40.50.300">
    <property type="entry name" value="P-loop containing nucleotide triphosphate hydrolases"/>
    <property type="match status" value="1"/>
</dbReference>
<evidence type="ECO:0000259" key="4">
    <source>
        <dbReference type="Pfam" id="PF00389"/>
    </source>
</evidence>
<dbReference type="SUPFAM" id="SSF51735">
    <property type="entry name" value="NAD(P)-binding Rossmann-fold domains"/>
    <property type="match status" value="1"/>
</dbReference>
<keyword evidence="2" id="KW-0067">ATP-binding</keyword>
<dbReference type="InterPro" id="IPR033756">
    <property type="entry name" value="YlxH/NBP35"/>
</dbReference>
<evidence type="ECO:0000313" key="6">
    <source>
        <dbReference type="EMBL" id="KAF4739897.1"/>
    </source>
</evidence>
<dbReference type="Pfam" id="PF00389">
    <property type="entry name" value="2-Hacid_dh"/>
    <property type="match status" value="1"/>
</dbReference>
<reference evidence="8 9" key="1">
    <citation type="submission" date="2020-04" db="EMBL/GenBank/DDBJ databases">
        <title>Perkinsus olseni comparative genomics.</title>
        <authorList>
            <person name="Bogema D.R."/>
        </authorList>
    </citation>
    <scope>NUCLEOTIDE SEQUENCE [LARGE SCALE GENOMIC DNA]</scope>
    <source>
        <strain evidence="6">ATCC PRA-205</strain>
        <strain evidence="7 8">ATCC PRA-207</strain>
    </source>
</reference>
<dbReference type="InterPro" id="IPR027417">
    <property type="entry name" value="P-loop_NTPase"/>
</dbReference>
<organism evidence="6 9">
    <name type="scientific">Perkinsus olseni</name>
    <name type="common">Perkinsus atlanticus</name>
    <dbReference type="NCBI Taxonomy" id="32597"/>
    <lineage>
        <taxon>Eukaryota</taxon>
        <taxon>Sar</taxon>
        <taxon>Alveolata</taxon>
        <taxon>Perkinsozoa</taxon>
        <taxon>Perkinsea</taxon>
        <taxon>Perkinsida</taxon>
        <taxon>Perkinsidae</taxon>
        <taxon>Perkinsus</taxon>
    </lineage>
</organism>
<feature type="non-terminal residue" evidence="6">
    <location>
        <position position="1"/>
    </location>
</feature>
<evidence type="ECO:0000256" key="3">
    <source>
        <dbReference type="RuleBase" id="RU003719"/>
    </source>
</evidence>
<dbReference type="GO" id="GO:0005524">
    <property type="term" value="F:ATP binding"/>
    <property type="evidence" value="ECO:0007669"/>
    <property type="project" value="UniProtKB-KW"/>
</dbReference>
<name>A0A7J6T4T3_PEROL</name>
<evidence type="ECO:0000313" key="9">
    <source>
        <dbReference type="Proteomes" id="UP000574390"/>
    </source>
</evidence>
<dbReference type="InterPro" id="IPR006140">
    <property type="entry name" value="D-isomer_DH_NAD-bd"/>
</dbReference>
<protein>
    <recommendedName>
        <fullName evidence="10">D-3-phosphoglycerate dehydrogenase</fullName>
    </recommendedName>
</protein>
<dbReference type="EMBL" id="JABANO010000632">
    <property type="protein sequence ID" value="KAF4759070.1"/>
    <property type="molecule type" value="Genomic_DNA"/>
</dbReference>
<dbReference type="PANTHER" id="PTHR42938">
    <property type="entry name" value="FORMATE DEHYDROGENASE 1"/>
    <property type="match status" value="1"/>
</dbReference>